<organism evidence="1 2">
    <name type="scientific">BD1-7 clade bacterium</name>
    <dbReference type="NCBI Taxonomy" id="2029982"/>
    <lineage>
        <taxon>Bacteria</taxon>
        <taxon>Pseudomonadati</taxon>
        <taxon>Pseudomonadota</taxon>
        <taxon>Gammaproteobacteria</taxon>
        <taxon>Cellvibrionales</taxon>
        <taxon>Spongiibacteraceae</taxon>
        <taxon>BD1-7 clade</taxon>
    </lineage>
</organism>
<keyword evidence="2" id="KW-1185">Reference proteome</keyword>
<name>A0A5S9QTW1_9GAMM</name>
<gene>
    <name evidence="1" type="ORF">OPDIPICF_02763</name>
</gene>
<dbReference type="SUPFAM" id="SSF53795">
    <property type="entry name" value="PEP carboxykinase-like"/>
    <property type="match status" value="1"/>
</dbReference>
<accession>A0A5S9QTW1</accession>
<evidence type="ECO:0000313" key="2">
    <source>
        <dbReference type="Proteomes" id="UP000441399"/>
    </source>
</evidence>
<evidence type="ECO:0000313" key="1">
    <source>
        <dbReference type="EMBL" id="CAA0123034.1"/>
    </source>
</evidence>
<dbReference type="OrthoDB" id="3213869at2"/>
<sequence length="298" mass="33084">MMYFYSVFGLSICSDIALPLQECSDKNENTDIHINQANVPDKLERVTEKATLFSVNEDEFLFCIPDIGKYLVTSGQRITYQMADNGDEKAFKTHLLGSVMGALLHQRGFIVLHASAIAFGHEALLFGGASGVGKSTIVGALHKKGYPFISDDISVLIERDGQLYIVPGYPHSRLWDDSMLSLSINSKGMDTAVKSENKFIVPIADSHQEALPVKGILQVIPSEADAYAIEKLEGGTAIKSLHAMLYRKKIRYAIQGQARIFSELTRLAKHTNTYSIQRPNNRWSLETLEACLQHAFTE</sequence>
<proteinExistence type="predicted"/>
<dbReference type="Gene3D" id="3.40.50.300">
    <property type="entry name" value="P-loop containing nucleotide triphosphate hydrolases"/>
    <property type="match status" value="1"/>
</dbReference>
<evidence type="ECO:0008006" key="3">
    <source>
        <dbReference type="Google" id="ProtNLM"/>
    </source>
</evidence>
<dbReference type="Proteomes" id="UP000441399">
    <property type="component" value="Unassembled WGS sequence"/>
</dbReference>
<protein>
    <recommendedName>
        <fullName evidence="3">HPr kinase/phosphorylase</fullName>
    </recommendedName>
</protein>
<dbReference type="EMBL" id="CACSIO010000045">
    <property type="protein sequence ID" value="CAA0123034.1"/>
    <property type="molecule type" value="Genomic_DNA"/>
</dbReference>
<dbReference type="InterPro" id="IPR027417">
    <property type="entry name" value="P-loop_NTPase"/>
</dbReference>
<reference evidence="1 2" key="1">
    <citation type="submission" date="2019-11" db="EMBL/GenBank/DDBJ databases">
        <authorList>
            <person name="Holert J."/>
        </authorList>
    </citation>
    <scope>NUCLEOTIDE SEQUENCE [LARGE SCALE GENOMIC DNA]</scope>
    <source>
        <strain evidence="1">SB11_3</strain>
    </source>
</reference>
<dbReference type="AlphaFoldDB" id="A0A5S9QTW1"/>